<dbReference type="EMBL" id="JBAMMX010000015">
    <property type="protein sequence ID" value="KAK6926311.1"/>
    <property type="molecule type" value="Genomic_DNA"/>
</dbReference>
<name>A0AAN8Z649_9MAGN</name>
<protein>
    <submittedName>
        <fullName evidence="8">Alpha-D-phosphohexomutase, alpha/beta/alpha domain I</fullName>
    </submittedName>
</protein>
<keyword evidence="5" id="KW-0413">Isomerase</keyword>
<sequence>IFKKIFYVKNELLVLGGDGRYFNREASQTIIKIAAGNGVGKILVGRDGIMSTPAVSAVIRKQKASFPFPVFTAIAHLCLSLSLSLCLSLFSVSVSVSCFFSLSQLFSIKHFQANGGFIMSASHNPGGPEYDWGHKEAQVLPCQPFHFNYNSGQPAPESITDKIYGNILSRFDYISVVQISEIKMAEMPDVDLSCLGVTKYGNFSVEVVDPVSDYLELMEDVFDFELIKGLISQPDFRHFIVKIDVSSEIDSTQPLFILDAMHADTGAYAKPMLVDKLGANPVCRAYAKPMLVDKLGANPDSIANGIPLEDFGLGHPDPNLT</sequence>
<evidence type="ECO:0000256" key="2">
    <source>
        <dbReference type="ARBA" id="ARBA00010231"/>
    </source>
</evidence>
<feature type="domain" description="Alpha-D-phosphohexomutase alpha/beta/alpha" evidence="7">
    <location>
        <begin position="106"/>
        <end position="168"/>
    </location>
</feature>
<gene>
    <name evidence="8" type="ORF">RJ641_008030</name>
</gene>
<keyword evidence="4" id="KW-0460">Magnesium</keyword>
<keyword evidence="6" id="KW-0119">Carbohydrate metabolism</keyword>
<dbReference type="InterPro" id="IPR005844">
    <property type="entry name" value="A-D-PHexomutase_a/b/a-I"/>
</dbReference>
<dbReference type="AlphaFoldDB" id="A0AAN8Z649"/>
<evidence type="ECO:0000313" key="9">
    <source>
        <dbReference type="Proteomes" id="UP001370490"/>
    </source>
</evidence>
<evidence type="ECO:0000256" key="6">
    <source>
        <dbReference type="ARBA" id="ARBA00023277"/>
    </source>
</evidence>
<reference evidence="8 9" key="1">
    <citation type="submission" date="2023-12" db="EMBL/GenBank/DDBJ databases">
        <title>A high-quality genome assembly for Dillenia turbinata (Dilleniales).</title>
        <authorList>
            <person name="Chanderbali A."/>
        </authorList>
    </citation>
    <scope>NUCLEOTIDE SEQUENCE [LARGE SCALE GENOMIC DNA]</scope>
    <source>
        <strain evidence="8">LSX21</strain>
        <tissue evidence="8">Leaf</tissue>
    </source>
</reference>
<dbReference type="Pfam" id="PF02878">
    <property type="entry name" value="PGM_PMM_I"/>
    <property type="match status" value="2"/>
</dbReference>
<comment type="caution">
    <text evidence="8">The sequence shown here is derived from an EMBL/GenBank/DDBJ whole genome shotgun (WGS) entry which is preliminary data.</text>
</comment>
<dbReference type="Gene3D" id="3.40.120.10">
    <property type="entry name" value="Alpha-D-Glucose-1,6-Bisphosphate, subunit A, domain 3"/>
    <property type="match status" value="2"/>
</dbReference>
<dbReference type="InterPro" id="IPR045244">
    <property type="entry name" value="PGM"/>
</dbReference>
<dbReference type="GO" id="GO:0005829">
    <property type="term" value="C:cytosol"/>
    <property type="evidence" value="ECO:0007669"/>
    <property type="project" value="TreeGrafter"/>
</dbReference>
<comment type="cofactor">
    <cofactor evidence="1">
        <name>Mg(2+)</name>
        <dbReference type="ChEBI" id="CHEBI:18420"/>
    </cofactor>
</comment>
<evidence type="ECO:0000256" key="4">
    <source>
        <dbReference type="ARBA" id="ARBA00022842"/>
    </source>
</evidence>
<dbReference type="GO" id="GO:0005975">
    <property type="term" value="P:carbohydrate metabolic process"/>
    <property type="evidence" value="ECO:0007669"/>
    <property type="project" value="InterPro"/>
</dbReference>
<organism evidence="8 9">
    <name type="scientific">Dillenia turbinata</name>
    <dbReference type="NCBI Taxonomy" id="194707"/>
    <lineage>
        <taxon>Eukaryota</taxon>
        <taxon>Viridiplantae</taxon>
        <taxon>Streptophyta</taxon>
        <taxon>Embryophyta</taxon>
        <taxon>Tracheophyta</taxon>
        <taxon>Spermatophyta</taxon>
        <taxon>Magnoliopsida</taxon>
        <taxon>eudicotyledons</taxon>
        <taxon>Gunneridae</taxon>
        <taxon>Pentapetalae</taxon>
        <taxon>Dilleniales</taxon>
        <taxon>Dilleniaceae</taxon>
        <taxon>Dillenia</taxon>
    </lineage>
</organism>
<keyword evidence="9" id="KW-1185">Reference proteome</keyword>
<evidence type="ECO:0000313" key="8">
    <source>
        <dbReference type="EMBL" id="KAK6926311.1"/>
    </source>
</evidence>
<evidence type="ECO:0000256" key="3">
    <source>
        <dbReference type="ARBA" id="ARBA00022723"/>
    </source>
</evidence>
<evidence type="ECO:0000256" key="1">
    <source>
        <dbReference type="ARBA" id="ARBA00001946"/>
    </source>
</evidence>
<evidence type="ECO:0000256" key="5">
    <source>
        <dbReference type="ARBA" id="ARBA00023235"/>
    </source>
</evidence>
<keyword evidence="3" id="KW-0479">Metal-binding</keyword>
<accession>A0AAN8Z649</accession>
<evidence type="ECO:0000259" key="7">
    <source>
        <dbReference type="Pfam" id="PF02878"/>
    </source>
</evidence>
<dbReference type="PANTHER" id="PTHR22573:SF59">
    <property type="entry name" value="PHOSPHOGLUCOMUTASE, CHLOROPLASTIC"/>
    <property type="match status" value="1"/>
</dbReference>
<dbReference type="GO" id="GO:0000287">
    <property type="term" value="F:magnesium ion binding"/>
    <property type="evidence" value="ECO:0007669"/>
    <property type="project" value="InterPro"/>
</dbReference>
<dbReference type="GO" id="GO:0004614">
    <property type="term" value="F:phosphoglucomutase activity"/>
    <property type="evidence" value="ECO:0007669"/>
    <property type="project" value="InterPro"/>
</dbReference>
<dbReference type="InterPro" id="IPR016066">
    <property type="entry name" value="A-D-PHexomutase_CS"/>
</dbReference>
<feature type="non-terminal residue" evidence="8">
    <location>
        <position position="1"/>
    </location>
</feature>
<proteinExistence type="inferred from homology"/>
<dbReference type="PANTHER" id="PTHR22573">
    <property type="entry name" value="PHOSPHOHEXOMUTASE FAMILY MEMBER"/>
    <property type="match status" value="1"/>
</dbReference>
<comment type="similarity">
    <text evidence="2">Belongs to the phosphohexose mutase family.</text>
</comment>
<dbReference type="Proteomes" id="UP001370490">
    <property type="component" value="Unassembled WGS sequence"/>
</dbReference>
<feature type="domain" description="Alpha-D-phosphohexomutase alpha/beta/alpha" evidence="7">
    <location>
        <begin position="9"/>
        <end position="65"/>
    </location>
</feature>
<dbReference type="InterPro" id="IPR016055">
    <property type="entry name" value="A-D-PHexomutase_a/b/a-I/II/III"/>
</dbReference>
<dbReference type="PROSITE" id="PS00710">
    <property type="entry name" value="PGM_PMM"/>
    <property type="match status" value="1"/>
</dbReference>
<dbReference type="SUPFAM" id="SSF53738">
    <property type="entry name" value="Phosphoglucomutase, first 3 domains"/>
    <property type="match status" value="2"/>
</dbReference>